<evidence type="ECO:0000256" key="7">
    <source>
        <dbReference type="SAM" id="Phobius"/>
    </source>
</evidence>
<feature type="transmembrane region" description="Helical" evidence="7">
    <location>
        <begin position="274"/>
        <end position="295"/>
    </location>
</feature>
<dbReference type="PATRIC" id="fig|1619039.3.peg.57"/>
<reference evidence="9 10" key="1">
    <citation type="journal article" date="2015" name="Nature">
        <title>rRNA introns, odd ribosomes, and small enigmatic genomes across a large radiation of phyla.</title>
        <authorList>
            <person name="Brown C.T."/>
            <person name="Hug L.A."/>
            <person name="Thomas B.C."/>
            <person name="Sharon I."/>
            <person name="Castelle C.J."/>
            <person name="Singh A."/>
            <person name="Wilkins M.J."/>
            <person name="Williams K.H."/>
            <person name="Banfield J.F."/>
        </authorList>
    </citation>
    <scope>NUCLEOTIDE SEQUENCE [LARGE SCALE GENOMIC DNA]</scope>
</reference>
<dbReference type="EMBL" id="LCDO01000001">
    <property type="protein sequence ID" value="KKS57416.1"/>
    <property type="molecule type" value="Genomic_DNA"/>
</dbReference>
<evidence type="ECO:0000256" key="4">
    <source>
        <dbReference type="ARBA" id="ARBA00022692"/>
    </source>
</evidence>
<dbReference type="GO" id="GO:0016020">
    <property type="term" value="C:membrane"/>
    <property type="evidence" value="ECO:0007669"/>
    <property type="project" value="UniProtKB-SubCell"/>
</dbReference>
<name>A0A0G1CFR9_9BACT</name>
<gene>
    <name evidence="9" type="ORF">UV20_C0001G0056</name>
</gene>
<dbReference type="Pfam" id="PF02397">
    <property type="entry name" value="Bac_transf"/>
    <property type="match status" value="1"/>
</dbReference>
<feature type="transmembrane region" description="Helical" evidence="7">
    <location>
        <begin position="7"/>
        <end position="30"/>
    </location>
</feature>
<dbReference type="NCBIfam" id="TIGR03025">
    <property type="entry name" value="EPS_sugtrans"/>
    <property type="match status" value="1"/>
</dbReference>
<evidence type="ECO:0000256" key="3">
    <source>
        <dbReference type="ARBA" id="ARBA00022679"/>
    </source>
</evidence>
<evidence type="ECO:0000256" key="2">
    <source>
        <dbReference type="ARBA" id="ARBA00006464"/>
    </source>
</evidence>
<comment type="caution">
    <text evidence="9">The sequence shown here is derived from an EMBL/GenBank/DDBJ whole genome shotgun (WGS) entry which is preliminary data.</text>
</comment>
<dbReference type="AlphaFoldDB" id="A0A0G1CFR9"/>
<dbReference type="Pfam" id="PF13727">
    <property type="entry name" value="CoA_binding_3"/>
    <property type="match status" value="1"/>
</dbReference>
<evidence type="ECO:0000256" key="5">
    <source>
        <dbReference type="ARBA" id="ARBA00022989"/>
    </source>
</evidence>
<evidence type="ECO:0000313" key="10">
    <source>
        <dbReference type="Proteomes" id="UP000034837"/>
    </source>
</evidence>
<dbReference type="Gene3D" id="3.40.50.720">
    <property type="entry name" value="NAD(P)-binding Rossmann-like Domain"/>
    <property type="match status" value="1"/>
</dbReference>
<dbReference type="PANTHER" id="PTHR30576">
    <property type="entry name" value="COLANIC BIOSYNTHESIS UDP-GLUCOSE LIPID CARRIER TRANSFERASE"/>
    <property type="match status" value="1"/>
</dbReference>
<feature type="domain" description="Bacterial sugar transferase" evidence="8">
    <location>
        <begin position="269"/>
        <end position="451"/>
    </location>
</feature>
<feature type="transmembrane region" description="Helical" evidence="7">
    <location>
        <begin position="107"/>
        <end position="129"/>
    </location>
</feature>
<comment type="subcellular location">
    <subcellularLocation>
        <location evidence="1">Membrane</location>
        <topology evidence="1">Multi-pass membrane protein</topology>
    </subcellularLocation>
</comment>
<evidence type="ECO:0000256" key="1">
    <source>
        <dbReference type="ARBA" id="ARBA00004141"/>
    </source>
</evidence>
<sequence length="456" mass="52806">MNTNFKQLLLIAGDICGLYLALFLSLALRFQKDPRIELWGKHWPTFTLIFFLWLAVFYVSGLYDLRKTKNSLLFFGSFATSLIINFLLTIGFFYILNIQQLSPKTVLLIFTGLYLIFFILWRLLAHYLLSTTAFRSRLIFLGLSKEAQELISTFHNNSQLGYETVAVLNLEEQNLTSSLPSNIEILNSTENLLEFVKNKKIDTIILVSSELKEKIGHILYEAILSRLNIHSLDTFYENVTHRVPLSALSQGWFLENLKNPEKNAYETIKRWADILLGILMIIPFGLFFIPITLLIKLTDKGSVFYKQMRIGRDGRIFYIYKFRSMIQDAEKNGPQFTTAHDARVTKTGKILRTLRLDELPQALNILRNEMSFIGPRPERPEFVAELQKIMPYYNARHLVKPGLTGWAQANYKYTDSLEGNLIKLQYDLFYIKNRSLLLDALTILKTINAIIKRTGR</sequence>
<dbReference type="InterPro" id="IPR003362">
    <property type="entry name" value="Bact_transf"/>
</dbReference>
<dbReference type="GO" id="GO:0016780">
    <property type="term" value="F:phosphotransferase activity, for other substituted phosphate groups"/>
    <property type="evidence" value="ECO:0007669"/>
    <property type="project" value="TreeGrafter"/>
</dbReference>
<proteinExistence type="inferred from homology"/>
<accession>A0A0G1CFR9</accession>
<feature type="transmembrane region" description="Helical" evidence="7">
    <location>
        <begin position="42"/>
        <end position="60"/>
    </location>
</feature>
<keyword evidence="4 7" id="KW-0812">Transmembrane</keyword>
<evidence type="ECO:0000313" key="9">
    <source>
        <dbReference type="EMBL" id="KKS57416.1"/>
    </source>
</evidence>
<protein>
    <submittedName>
        <fullName evidence="9">Sugar transferase</fullName>
    </submittedName>
</protein>
<dbReference type="PANTHER" id="PTHR30576:SF0">
    <property type="entry name" value="UNDECAPRENYL-PHOSPHATE N-ACETYLGALACTOSAMINYL 1-PHOSPHATE TRANSFERASE-RELATED"/>
    <property type="match status" value="1"/>
</dbReference>
<keyword evidence="5 7" id="KW-1133">Transmembrane helix</keyword>
<feature type="transmembrane region" description="Helical" evidence="7">
    <location>
        <begin position="72"/>
        <end position="95"/>
    </location>
</feature>
<keyword evidence="6 7" id="KW-0472">Membrane</keyword>
<dbReference type="Proteomes" id="UP000034837">
    <property type="component" value="Unassembled WGS sequence"/>
</dbReference>
<comment type="similarity">
    <text evidence="2">Belongs to the bacterial sugar transferase family.</text>
</comment>
<dbReference type="InterPro" id="IPR017475">
    <property type="entry name" value="EPS_sugar_tfrase"/>
</dbReference>
<evidence type="ECO:0000256" key="6">
    <source>
        <dbReference type="ARBA" id="ARBA00023136"/>
    </source>
</evidence>
<organism evidence="9 10">
    <name type="scientific">Candidatus Magasanikbacteria bacterium GW2011_GWA2_42_32</name>
    <dbReference type="NCBI Taxonomy" id="1619039"/>
    <lineage>
        <taxon>Bacteria</taxon>
        <taxon>Candidatus Magasanikiibacteriota</taxon>
    </lineage>
</organism>
<evidence type="ECO:0000259" key="8">
    <source>
        <dbReference type="Pfam" id="PF02397"/>
    </source>
</evidence>
<keyword evidence="3 9" id="KW-0808">Transferase</keyword>